<dbReference type="KEGG" id="pmet:G4Y79_05205"/>
<evidence type="ECO:0000313" key="2">
    <source>
        <dbReference type="Proteomes" id="UP000594468"/>
    </source>
</evidence>
<dbReference type="EMBL" id="CP062983">
    <property type="protein sequence ID" value="QPC83778.1"/>
    <property type="molecule type" value="Genomic_DNA"/>
</dbReference>
<keyword evidence="2" id="KW-1185">Reference proteome</keyword>
<organism evidence="1 2">
    <name type="scientific">Phototrophicus methaneseepsis</name>
    <dbReference type="NCBI Taxonomy" id="2710758"/>
    <lineage>
        <taxon>Bacteria</taxon>
        <taxon>Bacillati</taxon>
        <taxon>Chloroflexota</taxon>
        <taxon>Candidatus Thermofontia</taxon>
        <taxon>Phototrophicales</taxon>
        <taxon>Phototrophicaceae</taxon>
        <taxon>Phototrophicus</taxon>
    </lineage>
</organism>
<dbReference type="AlphaFoldDB" id="A0A7S8EB79"/>
<proteinExistence type="predicted"/>
<dbReference type="Proteomes" id="UP000594468">
    <property type="component" value="Chromosome"/>
</dbReference>
<sequence>MALDGPQLKRVRRLIGDLSLSTTVYDEDGLPLEVQTEQDFSDEEIQAEHVLHNEVVSLTIVHLLRQRRGMYSHLVDHASDAASNSANQKFRNITELLKAAERAAVAEGVLSPSEMTTESNSRTRIRSGTFNWGIDSRRRK</sequence>
<accession>A0A7S8EB79</accession>
<reference evidence="1 2" key="1">
    <citation type="submission" date="2020-02" db="EMBL/GenBank/DDBJ databases">
        <authorList>
            <person name="Zheng R.K."/>
            <person name="Sun C.M."/>
        </authorList>
    </citation>
    <scope>NUCLEOTIDE SEQUENCE [LARGE SCALE GENOMIC DNA]</scope>
    <source>
        <strain evidence="2">rifampicinis</strain>
    </source>
</reference>
<protein>
    <submittedName>
        <fullName evidence="1">Uncharacterized protein</fullName>
    </submittedName>
</protein>
<evidence type="ECO:0000313" key="1">
    <source>
        <dbReference type="EMBL" id="QPC83778.1"/>
    </source>
</evidence>
<dbReference type="RefSeq" id="WP_195171842.1">
    <property type="nucleotide sequence ID" value="NZ_CP062983.1"/>
</dbReference>
<name>A0A7S8EB79_9CHLR</name>
<gene>
    <name evidence="1" type="ORF">G4Y79_05205</name>
</gene>